<name>A0AA97I2E3_9SPHN</name>
<accession>A0AA97I2E3</accession>
<reference evidence="1 2" key="1">
    <citation type="submission" date="2023-10" db="EMBL/GenBank/DDBJ databases">
        <title>Complete genome sequence of a Sphingomonadaceae bacterium.</title>
        <authorList>
            <person name="Yan C."/>
        </authorList>
    </citation>
    <scope>NUCLEOTIDE SEQUENCE [LARGE SCALE GENOMIC DNA]</scope>
    <source>
        <strain evidence="1 2">SCSIO 66989</strain>
    </source>
</reference>
<keyword evidence="2" id="KW-1185">Reference proteome</keyword>
<sequence>MKHFGTKLVERAETMAEARAKQHQQRIADAVLADYPEATVQHDGSGHRLHITAPGLMRRWLGDPYFSLLKRTRR</sequence>
<protein>
    <submittedName>
        <fullName evidence="1">Uncharacterized protein</fullName>
    </submittedName>
</protein>
<proteinExistence type="predicted"/>
<organism evidence="1 2">
    <name type="scientific">Alterisphingorhabdus coralli</name>
    <dbReference type="NCBI Taxonomy" id="3071408"/>
    <lineage>
        <taxon>Bacteria</taxon>
        <taxon>Pseudomonadati</taxon>
        <taxon>Pseudomonadota</taxon>
        <taxon>Alphaproteobacteria</taxon>
        <taxon>Sphingomonadales</taxon>
        <taxon>Sphingomonadaceae</taxon>
        <taxon>Alterisphingorhabdus (ex Yan et al. 2024)</taxon>
    </lineage>
</organism>
<evidence type="ECO:0000313" key="1">
    <source>
        <dbReference type="EMBL" id="WOE75680.1"/>
    </source>
</evidence>
<dbReference type="EMBL" id="CP136594">
    <property type="protein sequence ID" value="WOE75680.1"/>
    <property type="molecule type" value="Genomic_DNA"/>
</dbReference>
<gene>
    <name evidence="1" type="ORF">RB602_02895</name>
</gene>
<dbReference type="RefSeq" id="WP_317082791.1">
    <property type="nucleotide sequence ID" value="NZ_CP136594.1"/>
</dbReference>
<dbReference type="Proteomes" id="UP001302429">
    <property type="component" value="Chromosome"/>
</dbReference>
<dbReference type="KEGG" id="acoa:RB602_02895"/>
<dbReference type="AlphaFoldDB" id="A0AA97I2E3"/>
<evidence type="ECO:0000313" key="2">
    <source>
        <dbReference type="Proteomes" id="UP001302429"/>
    </source>
</evidence>